<evidence type="ECO:0000313" key="6">
    <source>
        <dbReference type="EMBL" id="KAK4884508.1"/>
    </source>
</evidence>
<evidence type="ECO:0000256" key="4">
    <source>
        <dbReference type="SAM" id="SignalP"/>
    </source>
</evidence>
<dbReference type="Gene3D" id="2.60.40.770">
    <property type="match status" value="1"/>
</dbReference>
<keyword evidence="3" id="KW-0964">Secreted</keyword>
<dbReference type="PANTHER" id="PTHR11306">
    <property type="entry name" value="NIEMANN PICK TYPE C2 PROTEIN NPC2-RELATED"/>
    <property type="match status" value="1"/>
</dbReference>
<dbReference type="AlphaFoldDB" id="A0AAN7QM80"/>
<protein>
    <recommendedName>
        <fullName evidence="5">MD-2-related lipid-recognition domain-containing protein</fullName>
    </recommendedName>
</protein>
<sequence>MRIEIIVSFLLCCIGYINAITPVSKCPQARSPEEYKQVITVGNCKKHPCRLRKGHTINVDFRFTPIAETKTVRNSVTATIAGLPFPFIGVDDTDACNNIFESDGTTQAKCPLQSGKEYVYKNHFDILPLYPIVKVEVSWALIGSDRQPVMCFTVPAKITN</sequence>
<comment type="subcellular location">
    <subcellularLocation>
        <location evidence="1">Secreted</location>
    </subcellularLocation>
</comment>
<feature type="domain" description="MD-2-related lipid-recognition" evidence="5">
    <location>
        <begin position="23"/>
        <end position="156"/>
    </location>
</feature>
<dbReference type="GO" id="GO:0015918">
    <property type="term" value="P:sterol transport"/>
    <property type="evidence" value="ECO:0007669"/>
    <property type="project" value="InterPro"/>
</dbReference>
<dbReference type="SUPFAM" id="SSF81296">
    <property type="entry name" value="E set domains"/>
    <property type="match status" value="1"/>
</dbReference>
<dbReference type="EMBL" id="JARPUR010000001">
    <property type="protein sequence ID" value="KAK4884508.1"/>
    <property type="molecule type" value="Genomic_DNA"/>
</dbReference>
<gene>
    <name evidence="6" type="ORF">RN001_000779</name>
</gene>
<keyword evidence="4" id="KW-0732">Signal</keyword>
<organism evidence="6 7">
    <name type="scientific">Aquatica leii</name>
    <dbReference type="NCBI Taxonomy" id="1421715"/>
    <lineage>
        <taxon>Eukaryota</taxon>
        <taxon>Metazoa</taxon>
        <taxon>Ecdysozoa</taxon>
        <taxon>Arthropoda</taxon>
        <taxon>Hexapoda</taxon>
        <taxon>Insecta</taxon>
        <taxon>Pterygota</taxon>
        <taxon>Neoptera</taxon>
        <taxon>Endopterygota</taxon>
        <taxon>Coleoptera</taxon>
        <taxon>Polyphaga</taxon>
        <taxon>Elateriformia</taxon>
        <taxon>Elateroidea</taxon>
        <taxon>Lampyridae</taxon>
        <taxon>Luciolinae</taxon>
        <taxon>Aquatica</taxon>
    </lineage>
</organism>
<dbReference type="GO" id="GO:0005576">
    <property type="term" value="C:extracellular region"/>
    <property type="evidence" value="ECO:0007669"/>
    <property type="project" value="UniProtKB-SubCell"/>
</dbReference>
<dbReference type="Proteomes" id="UP001353858">
    <property type="component" value="Unassembled WGS sequence"/>
</dbReference>
<evidence type="ECO:0000256" key="1">
    <source>
        <dbReference type="ARBA" id="ARBA00004613"/>
    </source>
</evidence>
<dbReference type="Pfam" id="PF02221">
    <property type="entry name" value="E1_DerP2_DerF2"/>
    <property type="match status" value="1"/>
</dbReference>
<dbReference type="SMART" id="SM00737">
    <property type="entry name" value="ML"/>
    <property type="match status" value="1"/>
</dbReference>
<dbReference type="InterPro" id="IPR014756">
    <property type="entry name" value="Ig_E-set"/>
</dbReference>
<evidence type="ECO:0000256" key="2">
    <source>
        <dbReference type="ARBA" id="ARBA00006370"/>
    </source>
</evidence>
<keyword evidence="7" id="KW-1185">Reference proteome</keyword>
<feature type="chain" id="PRO_5042899625" description="MD-2-related lipid-recognition domain-containing protein" evidence="4">
    <location>
        <begin position="20"/>
        <end position="160"/>
    </location>
</feature>
<proteinExistence type="inferred from homology"/>
<dbReference type="FunFam" id="2.60.40.770:FF:000001">
    <property type="entry name" value="NPC intracellular cholesterol transporter 2"/>
    <property type="match status" value="1"/>
</dbReference>
<dbReference type="PANTHER" id="PTHR11306:SF68">
    <property type="entry name" value="NPC INTRACELLULAR CHOLESTEROL TRANSPORTER 2"/>
    <property type="match status" value="1"/>
</dbReference>
<feature type="signal peptide" evidence="4">
    <location>
        <begin position="1"/>
        <end position="19"/>
    </location>
</feature>
<comment type="caution">
    <text evidence="6">The sequence shown here is derived from an EMBL/GenBank/DDBJ whole genome shotgun (WGS) entry which is preliminary data.</text>
</comment>
<dbReference type="InterPro" id="IPR039670">
    <property type="entry name" value="NPC2-like"/>
</dbReference>
<dbReference type="InterPro" id="IPR003172">
    <property type="entry name" value="ML_dom"/>
</dbReference>
<accession>A0AAN7QM80</accession>
<comment type="similarity">
    <text evidence="2">Belongs to the NPC2 family.</text>
</comment>
<name>A0AAN7QM80_9COLE</name>
<evidence type="ECO:0000256" key="3">
    <source>
        <dbReference type="ARBA" id="ARBA00022525"/>
    </source>
</evidence>
<reference evidence="7" key="1">
    <citation type="submission" date="2023-01" db="EMBL/GenBank/DDBJ databases">
        <title>Key to firefly adult light organ development and bioluminescence: homeobox transcription factors regulate luciferase expression and transportation to peroxisome.</title>
        <authorList>
            <person name="Fu X."/>
        </authorList>
    </citation>
    <scope>NUCLEOTIDE SEQUENCE [LARGE SCALE GENOMIC DNA]</scope>
</reference>
<dbReference type="GO" id="GO:0032934">
    <property type="term" value="F:sterol binding"/>
    <property type="evidence" value="ECO:0007669"/>
    <property type="project" value="InterPro"/>
</dbReference>
<evidence type="ECO:0000313" key="7">
    <source>
        <dbReference type="Proteomes" id="UP001353858"/>
    </source>
</evidence>
<evidence type="ECO:0000259" key="5">
    <source>
        <dbReference type="SMART" id="SM00737"/>
    </source>
</evidence>